<reference evidence="2 3" key="1">
    <citation type="submission" date="2020-08" db="EMBL/GenBank/DDBJ databases">
        <title>Description of novel Flavobacterium F-392 isolate.</title>
        <authorList>
            <person name="Saticioglu I.B."/>
            <person name="Duman M."/>
            <person name="Altun S."/>
        </authorList>
    </citation>
    <scope>NUCLEOTIDE SEQUENCE [LARGE SCALE GENOMIC DNA]</scope>
    <source>
        <strain evidence="2 3">F-392</strain>
    </source>
</reference>
<evidence type="ECO:0000313" key="2">
    <source>
        <dbReference type="EMBL" id="MBC5843246.1"/>
    </source>
</evidence>
<feature type="transmembrane region" description="Helical" evidence="1">
    <location>
        <begin position="61"/>
        <end position="82"/>
    </location>
</feature>
<dbReference type="RefSeq" id="WP_187016942.1">
    <property type="nucleotide sequence ID" value="NZ_JACRUK010000003.1"/>
</dbReference>
<protein>
    <submittedName>
        <fullName evidence="2">Uncharacterized protein</fullName>
    </submittedName>
</protein>
<accession>A0A923MWW5</accession>
<feature type="transmembrane region" description="Helical" evidence="1">
    <location>
        <begin position="31"/>
        <end position="49"/>
    </location>
</feature>
<dbReference type="AlphaFoldDB" id="A0A923MWW5"/>
<evidence type="ECO:0000313" key="3">
    <source>
        <dbReference type="Proteomes" id="UP000641454"/>
    </source>
</evidence>
<dbReference type="Proteomes" id="UP000641454">
    <property type="component" value="Unassembled WGS sequence"/>
</dbReference>
<dbReference type="EMBL" id="JACRUL010000003">
    <property type="protein sequence ID" value="MBC5843246.1"/>
    <property type="molecule type" value="Genomic_DNA"/>
</dbReference>
<proteinExistence type="predicted"/>
<keyword evidence="3" id="KW-1185">Reference proteome</keyword>
<sequence>MTEEREKELQKKSVDELNKAFDDCDESNFKYLRNLTTLATGLLGLLVSLKSDEAISINSKYLFILTIMLLAFGILFSMITQYEEVYYKNKDLENKMFSFRKKNYKKESWELISMDNNDKYKPPTKVFVRTKKISYVCLSLAFISLIIYVIFIEFSL</sequence>
<evidence type="ECO:0000256" key="1">
    <source>
        <dbReference type="SAM" id="Phobius"/>
    </source>
</evidence>
<keyword evidence="1" id="KW-0812">Transmembrane</keyword>
<keyword evidence="1" id="KW-0472">Membrane</keyword>
<organism evidence="2 3">
    <name type="scientific">Flavobacterium muglaense</name>
    <dbReference type="NCBI Taxonomy" id="2764716"/>
    <lineage>
        <taxon>Bacteria</taxon>
        <taxon>Pseudomonadati</taxon>
        <taxon>Bacteroidota</taxon>
        <taxon>Flavobacteriia</taxon>
        <taxon>Flavobacteriales</taxon>
        <taxon>Flavobacteriaceae</taxon>
        <taxon>Flavobacterium</taxon>
    </lineage>
</organism>
<name>A0A923MWW5_9FLAO</name>
<gene>
    <name evidence="2" type="ORF">H8R25_02185</name>
</gene>
<comment type="caution">
    <text evidence="2">The sequence shown here is derived from an EMBL/GenBank/DDBJ whole genome shotgun (WGS) entry which is preliminary data.</text>
</comment>
<keyword evidence="1" id="KW-1133">Transmembrane helix</keyword>
<feature type="transmembrane region" description="Helical" evidence="1">
    <location>
        <begin position="133"/>
        <end position="152"/>
    </location>
</feature>